<evidence type="ECO:0000256" key="7">
    <source>
        <dbReference type="ARBA" id="ARBA00023136"/>
    </source>
</evidence>
<accession>A0A0R0JR90</accession>
<reference evidence="10" key="3">
    <citation type="submission" date="2018-07" db="EMBL/GenBank/DDBJ databases">
        <title>WGS assembly of Glycine max.</title>
        <authorList>
            <person name="Schmutz J."/>
            <person name="Cannon S."/>
            <person name="Schlueter J."/>
            <person name="Ma J."/>
            <person name="Mitros T."/>
            <person name="Nelson W."/>
            <person name="Hyten D."/>
            <person name="Song Q."/>
            <person name="Thelen J."/>
            <person name="Cheng J."/>
            <person name="Xu D."/>
            <person name="Hellsten U."/>
            <person name="May G."/>
            <person name="Yu Y."/>
            <person name="Sakurai T."/>
            <person name="Umezawa T."/>
            <person name="Bhattacharyya M."/>
            <person name="Sandhu D."/>
            <person name="Valliyodan B."/>
            <person name="Lindquist E."/>
            <person name="Peto M."/>
            <person name="Grant D."/>
            <person name="Shu S."/>
            <person name="Goodstein D."/>
            <person name="Barry K."/>
            <person name="Futrell-Griggs M."/>
            <person name="Abernathy B."/>
            <person name="Du J."/>
            <person name="Tian Z."/>
            <person name="Zhu L."/>
            <person name="Gill N."/>
            <person name="Joshi T."/>
            <person name="Libault M."/>
            <person name="Sethuraman A."/>
            <person name="Zhang X."/>
            <person name="Shinozaki K."/>
            <person name="Nguyen H."/>
            <person name="Wing R."/>
            <person name="Cregan P."/>
            <person name="Specht J."/>
            <person name="Grimwood J."/>
            <person name="Rokhsar D."/>
            <person name="Stacey G."/>
            <person name="Shoemaker R."/>
            <person name="Jackson S."/>
        </authorList>
    </citation>
    <scope>NUCLEOTIDE SEQUENCE</scope>
    <source>
        <tissue evidence="10">Callus</tissue>
    </source>
</reference>
<dbReference type="Gramene" id="KRH55129">
    <property type="protein sequence ID" value="KRH55129"/>
    <property type="gene ID" value="GLYMA_06G232500"/>
</dbReference>
<comment type="subcellular location">
    <subcellularLocation>
        <location evidence="1">Membrane</location>
        <topology evidence="1">Single-pass type I membrane protein</topology>
    </subcellularLocation>
</comment>
<dbReference type="InParanoid" id="A0A0R0JR90"/>
<evidence type="ECO:0000313" key="11">
    <source>
        <dbReference type="EnsemblPlants" id="KRH55129"/>
    </source>
</evidence>
<dbReference type="AlphaFoldDB" id="A0A0R0JR90"/>
<dbReference type="EnsemblPlants" id="KRH55129">
    <property type="protein sequence ID" value="KRH55129"/>
    <property type="gene ID" value="GLYMA_06G232500"/>
</dbReference>
<gene>
    <name evidence="10" type="ORF">GLYMA_06G232500</name>
</gene>
<keyword evidence="7" id="KW-0472">Membrane</keyword>
<dbReference type="InterPro" id="IPR046956">
    <property type="entry name" value="RLP23-like"/>
</dbReference>
<evidence type="ECO:0000313" key="10">
    <source>
        <dbReference type="EMBL" id="KRH55129.2"/>
    </source>
</evidence>
<dbReference type="Proteomes" id="UP000008827">
    <property type="component" value="Chromosome 6"/>
</dbReference>
<keyword evidence="12" id="KW-1185">Reference proteome</keyword>
<sequence>MESLRKLDLSLSGLMGLILHELGNLSNLQHLNLGYNYALQIDNLNWISRLSSLEYHDLNGNWLQVVSALPSLLELQLESCQIDNLGPPKGKTNFTHLQVLDLSKSHNNTFTCPIPSPFTNLSSLGTLNLAQIRLNGTISKSFEFLKNLQVSNLGANSLTGDMPVTFGTLSNLVTLYLSSNLLEGSIKESNFVKLLKLKELRLSWTNLLLSE</sequence>
<evidence type="ECO:0008006" key="13">
    <source>
        <dbReference type="Google" id="ProtNLM"/>
    </source>
</evidence>
<evidence type="ECO:0000256" key="3">
    <source>
        <dbReference type="ARBA" id="ARBA00022692"/>
    </source>
</evidence>
<evidence type="ECO:0000256" key="2">
    <source>
        <dbReference type="ARBA" id="ARBA00022614"/>
    </source>
</evidence>
<dbReference type="SMR" id="A0A0R0JR90"/>
<evidence type="ECO:0000256" key="1">
    <source>
        <dbReference type="ARBA" id="ARBA00004479"/>
    </source>
</evidence>
<evidence type="ECO:0000313" key="12">
    <source>
        <dbReference type="Proteomes" id="UP000008827"/>
    </source>
</evidence>
<name>A0A0R0JR90_SOYBN</name>
<dbReference type="InterPro" id="IPR032675">
    <property type="entry name" value="LRR_dom_sf"/>
</dbReference>
<keyword evidence="2" id="KW-0433">Leucine-rich repeat</keyword>
<evidence type="ECO:0000256" key="4">
    <source>
        <dbReference type="ARBA" id="ARBA00022729"/>
    </source>
</evidence>
<dbReference type="PaxDb" id="3847-GLYMA06G34444.1"/>
<evidence type="ECO:0000256" key="5">
    <source>
        <dbReference type="ARBA" id="ARBA00022737"/>
    </source>
</evidence>
<reference evidence="10 11" key="1">
    <citation type="journal article" date="2010" name="Nature">
        <title>Genome sequence of the palaeopolyploid soybean.</title>
        <authorList>
            <person name="Schmutz J."/>
            <person name="Cannon S.B."/>
            <person name="Schlueter J."/>
            <person name="Ma J."/>
            <person name="Mitros T."/>
            <person name="Nelson W."/>
            <person name="Hyten D.L."/>
            <person name="Song Q."/>
            <person name="Thelen J.J."/>
            <person name="Cheng J."/>
            <person name="Xu D."/>
            <person name="Hellsten U."/>
            <person name="May G.D."/>
            <person name="Yu Y."/>
            <person name="Sakurai T."/>
            <person name="Umezawa T."/>
            <person name="Bhattacharyya M.K."/>
            <person name="Sandhu D."/>
            <person name="Valliyodan B."/>
            <person name="Lindquist E."/>
            <person name="Peto M."/>
            <person name="Grant D."/>
            <person name="Shu S."/>
            <person name="Goodstein D."/>
            <person name="Barry K."/>
            <person name="Futrell-Griggs M."/>
            <person name="Abernathy B."/>
            <person name="Du J."/>
            <person name="Tian Z."/>
            <person name="Zhu L."/>
            <person name="Gill N."/>
            <person name="Joshi T."/>
            <person name="Libault M."/>
            <person name="Sethuraman A."/>
            <person name="Zhang X.-C."/>
            <person name="Shinozaki K."/>
            <person name="Nguyen H.T."/>
            <person name="Wing R.A."/>
            <person name="Cregan P."/>
            <person name="Specht J."/>
            <person name="Grimwood J."/>
            <person name="Rokhsar D."/>
            <person name="Stacey G."/>
            <person name="Shoemaker R.C."/>
            <person name="Jackson S.A."/>
        </authorList>
    </citation>
    <scope>NUCLEOTIDE SEQUENCE</scope>
    <source>
        <strain evidence="11">cv. Williams 82</strain>
        <tissue evidence="10">Callus</tissue>
    </source>
</reference>
<dbReference type="OMA" id="HDMAWIS"/>
<dbReference type="SUPFAM" id="SSF52058">
    <property type="entry name" value="L domain-like"/>
    <property type="match status" value="1"/>
</dbReference>
<dbReference type="Gene3D" id="3.80.10.10">
    <property type="entry name" value="Ribonuclease Inhibitor"/>
    <property type="match status" value="2"/>
</dbReference>
<keyword evidence="4" id="KW-0732">Signal</keyword>
<protein>
    <recommendedName>
        <fullName evidence="13">Leucine-rich repeat-containing N-terminal plant-type domain-containing protein</fullName>
    </recommendedName>
</protein>
<dbReference type="InterPro" id="IPR001611">
    <property type="entry name" value="Leu-rich_rpt"/>
</dbReference>
<dbReference type="FunFam" id="3.80.10.10:FF:000041">
    <property type="entry name" value="LRR receptor-like serine/threonine-protein kinase ERECTA"/>
    <property type="match status" value="1"/>
</dbReference>
<evidence type="ECO:0000256" key="8">
    <source>
        <dbReference type="ARBA" id="ARBA00023170"/>
    </source>
</evidence>
<dbReference type="Pfam" id="PF13855">
    <property type="entry name" value="LRR_8"/>
    <property type="match status" value="1"/>
</dbReference>
<dbReference type="PANTHER" id="PTHR48063:SF98">
    <property type="entry name" value="LRR RECEPTOR-LIKE SERINE_THREONINE-PROTEIN KINASE FLS2"/>
    <property type="match status" value="1"/>
</dbReference>
<evidence type="ECO:0000256" key="9">
    <source>
        <dbReference type="ARBA" id="ARBA00023180"/>
    </source>
</evidence>
<keyword evidence="9" id="KW-0325">Glycoprotein</keyword>
<keyword evidence="5" id="KW-0677">Repeat</keyword>
<proteinExistence type="predicted"/>
<keyword evidence="3" id="KW-0812">Transmembrane</keyword>
<dbReference type="GO" id="GO:0016020">
    <property type="term" value="C:membrane"/>
    <property type="evidence" value="ECO:0007669"/>
    <property type="project" value="UniProtKB-SubCell"/>
</dbReference>
<evidence type="ECO:0000256" key="6">
    <source>
        <dbReference type="ARBA" id="ARBA00022989"/>
    </source>
</evidence>
<reference evidence="11" key="2">
    <citation type="submission" date="2018-02" db="UniProtKB">
        <authorList>
            <consortium name="EnsemblPlants"/>
        </authorList>
    </citation>
    <scope>IDENTIFICATION</scope>
    <source>
        <strain evidence="11">Williams 82</strain>
    </source>
</reference>
<organism evidence="10">
    <name type="scientific">Glycine max</name>
    <name type="common">Soybean</name>
    <name type="synonym">Glycine hispida</name>
    <dbReference type="NCBI Taxonomy" id="3847"/>
    <lineage>
        <taxon>Eukaryota</taxon>
        <taxon>Viridiplantae</taxon>
        <taxon>Streptophyta</taxon>
        <taxon>Embryophyta</taxon>
        <taxon>Tracheophyta</taxon>
        <taxon>Spermatophyta</taxon>
        <taxon>Magnoliopsida</taxon>
        <taxon>eudicotyledons</taxon>
        <taxon>Gunneridae</taxon>
        <taxon>Pentapetalae</taxon>
        <taxon>rosids</taxon>
        <taxon>fabids</taxon>
        <taxon>Fabales</taxon>
        <taxon>Fabaceae</taxon>
        <taxon>Papilionoideae</taxon>
        <taxon>50 kb inversion clade</taxon>
        <taxon>NPAAA clade</taxon>
        <taxon>indigoferoid/millettioid clade</taxon>
        <taxon>Phaseoleae</taxon>
        <taxon>Glycine</taxon>
        <taxon>Glycine subgen. Soja</taxon>
    </lineage>
</organism>
<keyword evidence="6" id="KW-1133">Transmembrane helix</keyword>
<keyword evidence="8" id="KW-0675">Receptor</keyword>
<accession>A0A2K7KDH3</accession>
<dbReference type="EMBL" id="CM000839">
    <property type="protein sequence ID" value="KRH55129.2"/>
    <property type="molecule type" value="Genomic_DNA"/>
</dbReference>
<dbReference type="STRING" id="3847.A0A0R0JR90"/>
<dbReference type="PANTHER" id="PTHR48063">
    <property type="entry name" value="LRR RECEPTOR-LIKE KINASE"/>
    <property type="match status" value="1"/>
</dbReference>